<dbReference type="Gene3D" id="3.30.450.30">
    <property type="entry name" value="Dynein light chain 2a, cytoplasmic"/>
    <property type="match status" value="1"/>
</dbReference>
<evidence type="ECO:0000313" key="2">
    <source>
        <dbReference type="Proteomes" id="UP000733379"/>
    </source>
</evidence>
<reference evidence="1 2" key="1">
    <citation type="submission" date="2021-06" db="EMBL/GenBank/DDBJ databases">
        <title>Actinomycetes sequencing.</title>
        <authorList>
            <person name="Shan Q."/>
        </authorList>
    </citation>
    <scope>NUCLEOTIDE SEQUENCE [LARGE SCALE GENOMIC DNA]</scope>
    <source>
        <strain evidence="1 2">NEAU-G5</strain>
    </source>
</reference>
<dbReference type="EMBL" id="JAHKNI010000010">
    <property type="protein sequence ID" value="MBU3065266.1"/>
    <property type="molecule type" value="Genomic_DNA"/>
</dbReference>
<protein>
    <recommendedName>
        <fullName evidence="3">Roadblock/LAMTOR2 domain-containing protein</fullName>
    </recommendedName>
</protein>
<organism evidence="1 2">
    <name type="scientific">Nocardia albiluteola</name>
    <dbReference type="NCBI Taxonomy" id="2842303"/>
    <lineage>
        <taxon>Bacteria</taxon>
        <taxon>Bacillati</taxon>
        <taxon>Actinomycetota</taxon>
        <taxon>Actinomycetes</taxon>
        <taxon>Mycobacteriales</taxon>
        <taxon>Nocardiaceae</taxon>
        <taxon>Nocardia</taxon>
    </lineage>
</organism>
<dbReference type="Proteomes" id="UP000733379">
    <property type="component" value="Unassembled WGS sequence"/>
</dbReference>
<evidence type="ECO:0008006" key="3">
    <source>
        <dbReference type="Google" id="ProtNLM"/>
    </source>
</evidence>
<comment type="caution">
    <text evidence="1">The sequence shown here is derived from an EMBL/GenBank/DDBJ whole genome shotgun (WGS) entry which is preliminary data.</text>
</comment>
<keyword evidence="2" id="KW-1185">Reference proteome</keyword>
<accession>A0ABS6B6A2</accession>
<evidence type="ECO:0000313" key="1">
    <source>
        <dbReference type="EMBL" id="MBU3065266.1"/>
    </source>
</evidence>
<proteinExistence type="predicted"/>
<gene>
    <name evidence="1" type="ORF">KO481_27525</name>
</gene>
<name>A0ABS6B6A2_9NOCA</name>
<sequence length="132" mass="13821">MTDIDGCLRSIMDIPGARSVTLVDGASGLAIAAAGRHDPVDQHEDAAATTDVVRAVLGCAALATRRNGDGDDVTEIIVSGTHGYHLLNLLNGDFDGRLFVHVLFDGDTGNLAMARFQLRGILGELAEDGHGR</sequence>
<dbReference type="RefSeq" id="WP_215921261.1">
    <property type="nucleotide sequence ID" value="NZ_JAHKNI010000010.1"/>
</dbReference>